<keyword evidence="3" id="KW-1185">Reference proteome</keyword>
<protein>
    <submittedName>
        <fullName evidence="2">Uncharacterized protein</fullName>
    </submittedName>
</protein>
<dbReference type="Proteomes" id="UP000539538">
    <property type="component" value="Unassembled WGS sequence"/>
</dbReference>
<accession>A0ABR6L887</accession>
<name>A0ABR6L887_9HYPH</name>
<dbReference type="EMBL" id="JACHOT010000009">
    <property type="protein sequence ID" value="MBB4653015.1"/>
    <property type="molecule type" value="Genomic_DNA"/>
</dbReference>
<reference evidence="2 3" key="1">
    <citation type="submission" date="2020-08" db="EMBL/GenBank/DDBJ databases">
        <title>Genomic Encyclopedia of Type Strains, Phase IV (KMG-IV): sequencing the most valuable type-strain genomes for metagenomic binning, comparative biology and taxonomic classification.</title>
        <authorList>
            <person name="Goeker M."/>
        </authorList>
    </citation>
    <scope>NUCLEOTIDE SEQUENCE [LARGE SCALE GENOMIC DNA]</scope>
    <source>
        <strain evidence="2 3">DSM 7050</strain>
    </source>
</reference>
<feature type="region of interest" description="Disordered" evidence="1">
    <location>
        <begin position="45"/>
        <end position="64"/>
    </location>
</feature>
<evidence type="ECO:0000313" key="3">
    <source>
        <dbReference type="Proteomes" id="UP000539538"/>
    </source>
</evidence>
<dbReference type="RefSeq" id="WP_183264412.1">
    <property type="nucleotide sequence ID" value="NZ_BAAAVZ010000026.1"/>
</dbReference>
<proteinExistence type="predicted"/>
<gene>
    <name evidence="2" type="ORF">GGQ99_004799</name>
</gene>
<comment type="caution">
    <text evidence="2">The sequence shown here is derived from an EMBL/GenBank/DDBJ whole genome shotgun (WGS) entry which is preliminary data.</text>
</comment>
<sequence>MKAKEKAIRDAAEALRVAIVDGQATGIAVTWPPRRVADLSALEISDTGKAADEPAESAKAPPKK</sequence>
<evidence type="ECO:0000256" key="1">
    <source>
        <dbReference type="SAM" id="MobiDB-lite"/>
    </source>
</evidence>
<organism evidence="2 3">
    <name type="scientific">Aminobacter niigataensis</name>
    <dbReference type="NCBI Taxonomy" id="83265"/>
    <lineage>
        <taxon>Bacteria</taxon>
        <taxon>Pseudomonadati</taxon>
        <taxon>Pseudomonadota</taxon>
        <taxon>Alphaproteobacteria</taxon>
        <taxon>Hyphomicrobiales</taxon>
        <taxon>Phyllobacteriaceae</taxon>
        <taxon>Aminobacter</taxon>
    </lineage>
</organism>
<evidence type="ECO:0000313" key="2">
    <source>
        <dbReference type="EMBL" id="MBB4653015.1"/>
    </source>
</evidence>